<dbReference type="GeneID" id="140005484"/>
<accession>A0ABM4U5N6</accession>
<organism evidence="1 2">
    <name type="scientific">Coffea arabica</name>
    <name type="common">Arabian coffee</name>
    <dbReference type="NCBI Taxonomy" id="13443"/>
    <lineage>
        <taxon>Eukaryota</taxon>
        <taxon>Viridiplantae</taxon>
        <taxon>Streptophyta</taxon>
        <taxon>Embryophyta</taxon>
        <taxon>Tracheophyta</taxon>
        <taxon>Spermatophyta</taxon>
        <taxon>Magnoliopsida</taxon>
        <taxon>eudicotyledons</taxon>
        <taxon>Gunneridae</taxon>
        <taxon>Pentapetalae</taxon>
        <taxon>asterids</taxon>
        <taxon>lamiids</taxon>
        <taxon>Gentianales</taxon>
        <taxon>Rubiaceae</taxon>
        <taxon>Ixoroideae</taxon>
        <taxon>Gardenieae complex</taxon>
        <taxon>Bertiereae - Coffeeae clade</taxon>
        <taxon>Coffeeae</taxon>
        <taxon>Coffea</taxon>
    </lineage>
</organism>
<reference evidence="2" key="1">
    <citation type="submission" date="2025-08" db="UniProtKB">
        <authorList>
            <consortium name="RefSeq"/>
        </authorList>
    </citation>
    <scope>IDENTIFICATION</scope>
    <source>
        <tissue evidence="2">Leaves</tissue>
    </source>
</reference>
<dbReference type="PANTHER" id="PTHR11439">
    <property type="entry name" value="GAG-POL-RELATED RETROTRANSPOSON"/>
    <property type="match status" value="1"/>
</dbReference>
<dbReference type="CDD" id="cd09272">
    <property type="entry name" value="RNase_HI_RT_Ty1"/>
    <property type="match status" value="1"/>
</dbReference>
<dbReference type="Proteomes" id="UP001652660">
    <property type="component" value="Chromosome 4e"/>
</dbReference>
<protein>
    <submittedName>
        <fullName evidence="2">Secreted RxLR effector protein 161-like</fullName>
    </submittedName>
</protein>
<dbReference type="RefSeq" id="XP_071902585.1">
    <property type="nucleotide sequence ID" value="XM_072046484.1"/>
</dbReference>
<gene>
    <name evidence="2" type="primary">LOC140005484</name>
</gene>
<evidence type="ECO:0000313" key="1">
    <source>
        <dbReference type="Proteomes" id="UP001652660"/>
    </source>
</evidence>
<keyword evidence="1" id="KW-1185">Reference proteome</keyword>
<evidence type="ECO:0000313" key="2">
    <source>
        <dbReference type="RefSeq" id="XP_071902585.1"/>
    </source>
</evidence>
<sequence>MNFEMKDFGDASFVLGIQIHRDRSQGVLGLSLKSYIEKVFKRYGMQNCKSGDTPVAKGDKFTLEQCPKNTFEEKKMQKIPYASAVGNLMYAQICTRPDIAYITGMLGGYLINPGLDHWKTTKRVLRYLQKIKDYMLTYRKSDELEIVEYTDSNYAGCQDTMKSTSGYVYLLARGAISWKSAKQSLIASSNMAAEFIACYEASNQEIWL</sequence>
<name>A0ABM4U5N6_COFAR</name>
<proteinExistence type="predicted"/>
<dbReference type="PANTHER" id="PTHR11439:SF467">
    <property type="entry name" value="INTEGRASE CATALYTIC DOMAIN-CONTAINING PROTEIN"/>
    <property type="match status" value="1"/>
</dbReference>